<dbReference type="Gene3D" id="3.40.50.620">
    <property type="entry name" value="HUPs"/>
    <property type="match status" value="1"/>
</dbReference>
<dbReference type="AlphaFoldDB" id="A0A2G5CRW5"/>
<sequence length="124" mass="13712">MMKNLSVEESERFACGECEGYFACGFVLIELLSSLNLVMCSAFYKNVLKVASCVTFNQVKGIFGFDGENHIGKIVFPVQAAPSFSTSFPHLFSGKNTTPLLDTMCNRPRSVFQNDKRCCSKSKA</sequence>
<dbReference type="GO" id="GO:0005737">
    <property type="term" value="C:cytoplasm"/>
    <property type="evidence" value="ECO:0007669"/>
    <property type="project" value="TreeGrafter"/>
</dbReference>
<evidence type="ECO:0000313" key="3">
    <source>
        <dbReference type="Proteomes" id="UP000230069"/>
    </source>
</evidence>
<evidence type="ECO:0000313" key="2">
    <source>
        <dbReference type="EMBL" id="PIA34045.1"/>
    </source>
</evidence>
<dbReference type="OrthoDB" id="10261385at2759"/>
<proteinExistence type="predicted"/>
<keyword evidence="3" id="KW-1185">Reference proteome</keyword>
<protein>
    <recommendedName>
        <fullName evidence="1">Tryptophanyl-tRNA synthetase</fullName>
    </recommendedName>
</protein>
<dbReference type="EMBL" id="KZ305056">
    <property type="protein sequence ID" value="PIA34045.1"/>
    <property type="molecule type" value="Genomic_DNA"/>
</dbReference>
<dbReference type="GO" id="GO:0004830">
    <property type="term" value="F:tryptophan-tRNA ligase activity"/>
    <property type="evidence" value="ECO:0007669"/>
    <property type="project" value="TreeGrafter"/>
</dbReference>
<organism evidence="2 3">
    <name type="scientific">Aquilegia coerulea</name>
    <name type="common">Rocky mountain columbine</name>
    <dbReference type="NCBI Taxonomy" id="218851"/>
    <lineage>
        <taxon>Eukaryota</taxon>
        <taxon>Viridiplantae</taxon>
        <taxon>Streptophyta</taxon>
        <taxon>Embryophyta</taxon>
        <taxon>Tracheophyta</taxon>
        <taxon>Spermatophyta</taxon>
        <taxon>Magnoliopsida</taxon>
        <taxon>Ranunculales</taxon>
        <taxon>Ranunculaceae</taxon>
        <taxon>Thalictroideae</taxon>
        <taxon>Aquilegia</taxon>
    </lineage>
</organism>
<name>A0A2G5CRW5_AQUCA</name>
<dbReference type="Proteomes" id="UP000230069">
    <property type="component" value="Unassembled WGS sequence"/>
</dbReference>
<gene>
    <name evidence="2" type="ORF">AQUCO_03900147v1</name>
</gene>
<dbReference type="PANTHER" id="PTHR10055:SF1">
    <property type="entry name" value="TRYPTOPHAN--TRNA LIGASE, CYTOPLASMIC"/>
    <property type="match status" value="1"/>
</dbReference>
<evidence type="ECO:0000256" key="1">
    <source>
        <dbReference type="ARBA" id="ARBA00030268"/>
    </source>
</evidence>
<reference evidence="2 3" key="1">
    <citation type="submission" date="2017-09" db="EMBL/GenBank/DDBJ databases">
        <title>WGS assembly of Aquilegia coerulea Goldsmith.</title>
        <authorList>
            <person name="Hodges S."/>
            <person name="Kramer E."/>
            <person name="Nordborg M."/>
            <person name="Tomkins J."/>
            <person name="Borevitz J."/>
            <person name="Derieg N."/>
            <person name="Yan J."/>
            <person name="Mihaltcheva S."/>
            <person name="Hayes R.D."/>
            <person name="Rokhsar D."/>
        </authorList>
    </citation>
    <scope>NUCLEOTIDE SEQUENCE [LARGE SCALE GENOMIC DNA]</scope>
    <source>
        <strain evidence="3">cv. Goldsmith</strain>
    </source>
</reference>
<accession>A0A2G5CRW5</accession>
<dbReference type="InParanoid" id="A0A2G5CRW5"/>
<dbReference type="STRING" id="218851.A0A2G5CRW5"/>
<dbReference type="InterPro" id="IPR014729">
    <property type="entry name" value="Rossmann-like_a/b/a_fold"/>
</dbReference>
<dbReference type="PANTHER" id="PTHR10055">
    <property type="entry name" value="TRYPTOPHANYL-TRNA SYNTHETASE"/>
    <property type="match status" value="1"/>
</dbReference>
<dbReference type="GO" id="GO:0006436">
    <property type="term" value="P:tryptophanyl-tRNA aminoacylation"/>
    <property type="evidence" value="ECO:0007669"/>
    <property type="project" value="TreeGrafter"/>
</dbReference>